<evidence type="ECO:0000313" key="2">
    <source>
        <dbReference type="Proteomes" id="UP001649230"/>
    </source>
</evidence>
<keyword evidence="2" id="KW-1185">Reference proteome</keyword>
<name>A0ABY3SBH1_9BACL</name>
<evidence type="ECO:0000313" key="1">
    <source>
        <dbReference type="EMBL" id="UJF31323.1"/>
    </source>
</evidence>
<gene>
    <name evidence="1" type="ORF">L0M14_15795</name>
</gene>
<sequence length="53" mass="5939">MVRSRVQTFRYKAGKRTVIVINIVQTARAAAKLGNVLASNAVNIQITKKQKKR</sequence>
<organism evidence="1 2">
    <name type="scientific">Paenibacillus hexagrammi</name>
    <dbReference type="NCBI Taxonomy" id="2908839"/>
    <lineage>
        <taxon>Bacteria</taxon>
        <taxon>Bacillati</taxon>
        <taxon>Bacillota</taxon>
        <taxon>Bacilli</taxon>
        <taxon>Bacillales</taxon>
        <taxon>Paenibacillaceae</taxon>
        <taxon>Paenibacillus</taxon>
    </lineage>
</organism>
<dbReference type="EMBL" id="CP090978">
    <property type="protein sequence ID" value="UJF31323.1"/>
    <property type="molecule type" value="Genomic_DNA"/>
</dbReference>
<reference evidence="1 2" key="1">
    <citation type="journal article" date="2024" name="Int. J. Syst. Evol. Microbiol.">
        <title>Paenibacillus hexagrammi sp. nov., a novel bacterium isolated from the gut content of Hexagrammos agrammus.</title>
        <authorList>
            <person name="Jung H.K."/>
            <person name="Kim D.G."/>
            <person name="Zin H."/>
            <person name="Park J."/>
            <person name="Jung H."/>
            <person name="Kim Y.O."/>
            <person name="Kong H.J."/>
            <person name="Kim J.W."/>
            <person name="Kim Y.S."/>
        </authorList>
    </citation>
    <scope>NUCLEOTIDE SEQUENCE [LARGE SCALE GENOMIC DNA]</scope>
    <source>
        <strain evidence="1 2">YPD9-1</strain>
    </source>
</reference>
<dbReference type="Proteomes" id="UP001649230">
    <property type="component" value="Chromosome"/>
</dbReference>
<protein>
    <submittedName>
        <fullName evidence="1">Uncharacterized protein</fullName>
    </submittedName>
</protein>
<accession>A0ABY3SBH1</accession>
<dbReference type="RefSeq" id="WP_235117670.1">
    <property type="nucleotide sequence ID" value="NZ_CP090978.1"/>
</dbReference>
<proteinExistence type="predicted"/>